<feature type="signal peptide" evidence="1">
    <location>
        <begin position="1"/>
        <end position="18"/>
    </location>
</feature>
<feature type="chain" id="PRO_5046600252" evidence="1">
    <location>
        <begin position="19"/>
        <end position="451"/>
    </location>
</feature>
<dbReference type="RefSeq" id="WP_168055370.1">
    <property type="nucleotide sequence ID" value="NZ_JAATJR010000013.1"/>
</dbReference>
<sequence length="451" mass="49228">MRRLILATALAFSLPASADERFEATLAGHALMPAATMVLPPADAPRQLLVSGRFVGPGNQRVDAIGSLPGMTGTGRPTGIARPLVGQPYQGISGIKPVPGAAGEYWLIADNGFGNRRNSGDAMLMIHRVRPDWRSGQVALLETIFLSDPERQVPFRIANETTEARYLTGHDFDPESLQPVGDGFWIGDEFGPFLIHLDRQGRVRRVVETRLEGEVIRSPDHPSLQVPASPTAGVPFRVRRSGGFEGMALSPDGSHLYPMIEQPLFTAAGQPEGAFIRILEFNLARGEWTGRSLRFQLAPGAVAIGDFNFIDANRAMVIERDGGEGDAALACPQGQRRPDCFANPARVKRVTLIDLSQTDAEGFVRKIGHLDLLAIRDPEGLARQHGDRAPDAPRDRFSFPFVTIESVARVDDEHIVMANDNNLPGSAGRFLTRADDNEMILLRVPEFLQAR</sequence>
<feature type="domain" description="Phytase-like" evidence="2">
    <location>
        <begin position="87"/>
        <end position="422"/>
    </location>
</feature>
<dbReference type="Pfam" id="PF13449">
    <property type="entry name" value="Phytase-like"/>
    <property type="match status" value="1"/>
</dbReference>
<dbReference type="EMBL" id="JAAVTX010000013">
    <property type="protein sequence ID" value="NKE48713.1"/>
    <property type="molecule type" value="Genomic_DNA"/>
</dbReference>
<evidence type="ECO:0000313" key="4">
    <source>
        <dbReference type="Proteomes" id="UP000765160"/>
    </source>
</evidence>
<organism evidence="3 4">
    <name type="scientific">Falsiroseomonas frigidaquae</name>
    <dbReference type="NCBI Taxonomy" id="487318"/>
    <lineage>
        <taxon>Bacteria</taxon>
        <taxon>Pseudomonadati</taxon>
        <taxon>Pseudomonadota</taxon>
        <taxon>Alphaproteobacteria</taxon>
        <taxon>Acetobacterales</taxon>
        <taxon>Roseomonadaceae</taxon>
        <taxon>Falsiroseomonas</taxon>
    </lineage>
</organism>
<name>A0ABX1F8T6_9PROT</name>
<gene>
    <name evidence="3" type="ORF">HB662_28365</name>
</gene>
<keyword evidence="1" id="KW-0732">Signal</keyword>
<comment type="caution">
    <text evidence="3">The sequence shown here is derived from an EMBL/GenBank/DDBJ whole genome shotgun (WGS) entry which is preliminary data.</text>
</comment>
<dbReference type="PANTHER" id="PTHR37957">
    <property type="entry name" value="BLR7070 PROTEIN"/>
    <property type="match status" value="1"/>
</dbReference>
<dbReference type="Proteomes" id="UP000765160">
    <property type="component" value="Unassembled WGS sequence"/>
</dbReference>
<accession>A0ABX1F8T6</accession>
<proteinExistence type="predicted"/>
<dbReference type="InterPro" id="IPR027372">
    <property type="entry name" value="Phytase-like_dom"/>
</dbReference>
<keyword evidence="4" id="KW-1185">Reference proteome</keyword>
<evidence type="ECO:0000256" key="1">
    <source>
        <dbReference type="SAM" id="SignalP"/>
    </source>
</evidence>
<evidence type="ECO:0000313" key="3">
    <source>
        <dbReference type="EMBL" id="NKE48713.1"/>
    </source>
</evidence>
<protein>
    <submittedName>
        <fullName evidence="3">Esterase-like activity of phytase family protein</fullName>
    </submittedName>
</protein>
<dbReference type="PANTHER" id="PTHR37957:SF1">
    <property type="entry name" value="PHYTASE-LIKE DOMAIN-CONTAINING PROTEIN"/>
    <property type="match status" value="1"/>
</dbReference>
<evidence type="ECO:0000259" key="2">
    <source>
        <dbReference type="Pfam" id="PF13449"/>
    </source>
</evidence>
<reference evidence="3 4" key="1">
    <citation type="submission" date="2020-03" db="EMBL/GenBank/DDBJ databases">
        <title>Roseomonas selenitidurans sp. nov. isolated from soil.</title>
        <authorList>
            <person name="Liu H."/>
        </authorList>
    </citation>
    <scope>NUCLEOTIDE SEQUENCE [LARGE SCALE GENOMIC DNA]</scope>
    <source>
        <strain evidence="3 4">JCM 15073</strain>
    </source>
</reference>